<dbReference type="EMBL" id="JBANQN010000010">
    <property type="protein sequence ID" value="KAK6778201.1"/>
    <property type="molecule type" value="Genomic_DNA"/>
</dbReference>
<evidence type="ECO:0000313" key="2">
    <source>
        <dbReference type="Proteomes" id="UP001371456"/>
    </source>
</evidence>
<protein>
    <submittedName>
        <fullName evidence="1">Uncharacterized protein</fullName>
    </submittedName>
</protein>
<gene>
    <name evidence="1" type="ORF">RDI58_024919</name>
</gene>
<evidence type="ECO:0000313" key="1">
    <source>
        <dbReference type="EMBL" id="KAK6778201.1"/>
    </source>
</evidence>
<accession>A0AAN8T446</accession>
<sequence>MLKEKYISKIEQMADENEMKNLFNLVGGKASMNLMLEKFEVC</sequence>
<dbReference type="Proteomes" id="UP001371456">
    <property type="component" value="Unassembled WGS sequence"/>
</dbReference>
<dbReference type="AlphaFoldDB" id="A0AAN8T446"/>
<reference evidence="1 2" key="1">
    <citation type="submission" date="2024-02" db="EMBL/GenBank/DDBJ databases">
        <title>de novo genome assembly of Solanum bulbocastanum strain 11H21.</title>
        <authorList>
            <person name="Hosaka A.J."/>
        </authorList>
    </citation>
    <scope>NUCLEOTIDE SEQUENCE [LARGE SCALE GENOMIC DNA]</scope>
    <source>
        <tissue evidence="1">Young leaves</tissue>
    </source>
</reference>
<name>A0AAN8T446_SOLBU</name>
<organism evidence="1 2">
    <name type="scientific">Solanum bulbocastanum</name>
    <name type="common">Wild potato</name>
    <dbReference type="NCBI Taxonomy" id="147425"/>
    <lineage>
        <taxon>Eukaryota</taxon>
        <taxon>Viridiplantae</taxon>
        <taxon>Streptophyta</taxon>
        <taxon>Embryophyta</taxon>
        <taxon>Tracheophyta</taxon>
        <taxon>Spermatophyta</taxon>
        <taxon>Magnoliopsida</taxon>
        <taxon>eudicotyledons</taxon>
        <taxon>Gunneridae</taxon>
        <taxon>Pentapetalae</taxon>
        <taxon>asterids</taxon>
        <taxon>lamiids</taxon>
        <taxon>Solanales</taxon>
        <taxon>Solanaceae</taxon>
        <taxon>Solanoideae</taxon>
        <taxon>Solaneae</taxon>
        <taxon>Solanum</taxon>
    </lineage>
</organism>
<keyword evidence="2" id="KW-1185">Reference proteome</keyword>
<proteinExistence type="predicted"/>
<comment type="caution">
    <text evidence="1">The sequence shown here is derived from an EMBL/GenBank/DDBJ whole genome shotgun (WGS) entry which is preliminary data.</text>
</comment>